<name>A0A1E5RLC7_9ASCO</name>
<dbReference type="EMBL" id="LPNL01000004">
    <property type="protein sequence ID" value="OEJ87644.1"/>
    <property type="molecule type" value="Genomic_DNA"/>
</dbReference>
<dbReference type="AlphaFoldDB" id="A0A1E5RLC7"/>
<dbReference type="Proteomes" id="UP000095605">
    <property type="component" value="Unassembled WGS sequence"/>
</dbReference>
<evidence type="ECO:0000256" key="1">
    <source>
        <dbReference type="SAM" id="MobiDB-lite"/>
    </source>
</evidence>
<evidence type="ECO:0000313" key="3">
    <source>
        <dbReference type="Proteomes" id="UP000095605"/>
    </source>
</evidence>
<gene>
    <name evidence="2" type="ORF">AWRI3578_g1996</name>
</gene>
<proteinExistence type="predicted"/>
<protein>
    <submittedName>
        <fullName evidence="2">Uncharacterized protein</fullName>
    </submittedName>
</protein>
<dbReference type="OrthoDB" id="3972515at2759"/>
<evidence type="ECO:0000313" key="2">
    <source>
        <dbReference type="EMBL" id="OEJ87644.1"/>
    </source>
</evidence>
<reference evidence="3" key="1">
    <citation type="journal article" date="2016" name="Genome Announc.">
        <title>Genome sequences of three species of Hanseniaspora isolated from spontaneous wine fermentations.</title>
        <authorList>
            <person name="Sternes P.R."/>
            <person name="Lee D."/>
            <person name="Kutyna D.R."/>
            <person name="Borneman A.R."/>
        </authorList>
    </citation>
    <scope>NUCLEOTIDE SEQUENCE [LARGE SCALE GENOMIC DNA]</scope>
    <source>
        <strain evidence="3">AWRI3578</strain>
    </source>
</reference>
<keyword evidence="3" id="KW-1185">Reference proteome</keyword>
<accession>A0A1E5RLC7</accession>
<sequence>MSVLSMSSSETTNKSVSVNNSISLTPNNQANDVYRDKTQKHFDTFKHSIFQKLNYINHAQSQGNNKTEDEREDVIDEATLLHYIVRPDTLNKKIINNNLYLNDEVQSLKKKLNDMIIMNKILDDQNKKLSDEFTAMKLEQHFLKD</sequence>
<feature type="region of interest" description="Disordered" evidence="1">
    <location>
        <begin position="1"/>
        <end position="32"/>
    </location>
</feature>
<organism evidence="2 3">
    <name type="scientific">Hanseniaspora opuntiae</name>
    <dbReference type="NCBI Taxonomy" id="211096"/>
    <lineage>
        <taxon>Eukaryota</taxon>
        <taxon>Fungi</taxon>
        <taxon>Dikarya</taxon>
        <taxon>Ascomycota</taxon>
        <taxon>Saccharomycotina</taxon>
        <taxon>Saccharomycetes</taxon>
        <taxon>Saccharomycodales</taxon>
        <taxon>Saccharomycodaceae</taxon>
        <taxon>Hanseniaspora</taxon>
    </lineage>
</organism>
<feature type="compositionally biased region" description="Polar residues" evidence="1">
    <location>
        <begin position="1"/>
        <end position="31"/>
    </location>
</feature>
<comment type="caution">
    <text evidence="2">The sequence shown here is derived from an EMBL/GenBank/DDBJ whole genome shotgun (WGS) entry which is preliminary data.</text>
</comment>